<evidence type="ECO:0000313" key="2">
    <source>
        <dbReference type="Proteomes" id="UP000654604"/>
    </source>
</evidence>
<comment type="caution">
    <text evidence="1">The sequence shown here is derived from an EMBL/GenBank/DDBJ whole genome shotgun (WGS) entry which is preliminary data.</text>
</comment>
<gene>
    <name evidence="1" type="ORF">IQ215_03880</name>
</gene>
<reference evidence="1 2" key="1">
    <citation type="submission" date="2020-10" db="EMBL/GenBank/DDBJ databases">
        <authorList>
            <person name="Castelo-Branco R."/>
            <person name="Eusebio N."/>
            <person name="Adriana R."/>
            <person name="Vieira A."/>
            <person name="Brugerolle De Fraissinette N."/>
            <person name="Rezende De Castro R."/>
            <person name="Schneider M.P."/>
            <person name="Vasconcelos V."/>
            <person name="Leao P.N."/>
        </authorList>
    </citation>
    <scope>NUCLEOTIDE SEQUENCE [LARGE SCALE GENOMIC DNA]</scope>
    <source>
        <strain evidence="1 2">LEGE 03274</strain>
    </source>
</reference>
<dbReference type="RefSeq" id="WP_193800008.1">
    <property type="nucleotide sequence ID" value="NZ_JADEWC010000005.1"/>
</dbReference>
<dbReference type="EMBL" id="JADEWC010000005">
    <property type="protein sequence ID" value="MBE9221828.1"/>
    <property type="molecule type" value="Genomic_DNA"/>
</dbReference>
<accession>A0ABR9V1S2</accession>
<name>A0ABR9V1S2_9CHRO</name>
<proteinExistence type="predicted"/>
<keyword evidence="2" id="KW-1185">Reference proteome</keyword>
<dbReference type="Proteomes" id="UP000654604">
    <property type="component" value="Unassembled WGS sequence"/>
</dbReference>
<protein>
    <submittedName>
        <fullName evidence="1">Uncharacterized protein</fullName>
    </submittedName>
</protein>
<evidence type="ECO:0000313" key="1">
    <source>
        <dbReference type="EMBL" id="MBE9221828.1"/>
    </source>
</evidence>
<organism evidence="1 2">
    <name type="scientific">Cyanobacterium stanieri LEGE 03274</name>
    <dbReference type="NCBI Taxonomy" id="1828756"/>
    <lineage>
        <taxon>Bacteria</taxon>
        <taxon>Bacillati</taxon>
        <taxon>Cyanobacteriota</taxon>
        <taxon>Cyanophyceae</taxon>
        <taxon>Oscillatoriophycideae</taxon>
        <taxon>Chroococcales</taxon>
        <taxon>Geminocystaceae</taxon>
        <taxon>Cyanobacterium</taxon>
    </lineage>
</organism>
<sequence>MNNYSEEVEILLKIKSSYLDKLNSLSQQQKVSLNSLLNEIVNDFLNNNNNTSENFQRLNLSEQKINEIVQRAIAPLITRIETLENNSNPPPEKTKLKEIKNLKPSKIIPEEKRKYLPRHQVWQILKKTSFVQHSGYDNFLKATPQELENYHIFFDTDKKRFYVEEKTKDDN</sequence>